<name>A0A1G9I1R8_9FIRM</name>
<evidence type="ECO:0000256" key="5">
    <source>
        <dbReference type="PIRSR" id="PIRSR001430-1"/>
    </source>
</evidence>
<dbReference type="PANTHER" id="PTHR11142:SF0">
    <property type="entry name" value="TRNA PSEUDOURIDINE SYNTHASE-LIKE 1"/>
    <property type="match status" value="1"/>
</dbReference>
<dbReference type="EC" id="5.4.99.12" evidence="4"/>
<evidence type="ECO:0000313" key="10">
    <source>
        <dbReference type="Proteomes" id="UP000198718"/>
    </source>
</evidence>
<proteinExistence type="inferred from homology"/>
<dbReference type="HAMAP" id="MF_00171">
    <property type="entry name" value="TruA"/>
    <property type="match status" value="1"/>
</dbReference>
<reference evidence="9 10" key="1">
    <citation type="submission" date="2016-10" db="EMBL/GenBank/DDBJ databases">
        <authorList>
            <person name="de Groot N.N."/>
        </authorList>
    </citation>
    <scope>NUCLEOTIDE SEQUENCE [LARGE SCALE GENOMIC DNA]</scope>
    <source>
        <strain evidence="9 10">DSM 18346</strain>
    </source>
</reference>
<dbReference type="SUPFAM" id="SSF55120">
    <property type="entry name" value="Pseudouridine synthase"/>
    <property type="match status" value="1"/>
</dbReference>
<organism evidence="9 10">
    <name type="scientific">Natronincola ferrireducens</name>
    <dbReference type="NCBI Taxonomy" id="393762"/>
    <lineage>
        <taxon>Bacteria</taxon>
        <taxon>Bacillati</taxon>
        <taxon>Bacillota</taxon>
        <taxon>Clostridia</taxon>
        <taxon>Peptostreptococcales</taxon>
        <taxon>Natronincolaceae</taxon>
        <taxon>Natronincola</taxon>
    </lineage>
</organism>
<keyword evidence="3 4" id="KW-0413">Isomerase</keyword>
<dbReference type="NCBIfam" id="TIGR00071">
    <property type="entry name" value="hisT_truA"/>
    <property type="match status" value="1"/>
</dbReference>
<dbReference type="STRING" id="393762.SAMN05660472_02767"/>
<dbReference type="InterPro" id="IPR001406">
    <property type="entry name" value="PsdUridine_synth_TruA"/>
</dbReference>
<comment type="catalytic activity">
    <reaction evidence="4 7">
        <text>uridine(38/39/40) in tRNA = pseudouridine(38/39/40) in tRNA</text>
        <dbReference type="Rhea" id="RHEA:22376"/>
        <dbReference type="Rhea" id="RHEA-COMP:10085"/>
        <dbReference type="Rhea" id="RHEA-COMP:10087"/>
        <dbReference type="ChEBI" id="CHEBI:65314"/>
        <dbReference type="ChEBI" id="CHEBI:65315"/>
        <dbReference type="EC" id="5.4.99.12"/>
    </reaction>
</comment>
<evidence type="ECO:0000256" key="1">
    <source>
        <dbReference type="ARBA" id="ARBA00009375"/>
    </source>
</evidence>
<evidence type="ECO:0000256" key="6">
    <source>
        <dbReference type="PIRSR" id="PIRSR001430-2"/>
    </source>
</evidence>
<dbReference type="EMBL" id="FNFP01000010">
    <property type="protein sequence ID" value="SDL18986.1"/>
    <property type="molecule type" value="Genomic_DNA"/>
</dbReference>
<dbReference type="OrthoDB" id="9811823at2"/>
<keyword evidence="2 4" id="KW-0819">tRNA processing</keyword>
<evidence type="ECO:0000256" key="2">
    <source>
        <dbReference type="ARBA" id="ARBA00022694"/>
    </source>
</evidence>
<evidence type="ECO:0000256" key="4">
    <source>
        <dbReference type="HAMAP-Rule" id="MF_00171"/>
    </source>
</evidence>
<dbReference type="GO" id="GO:0031119">
    <property type="term" value="P:tRNA pseudouridine synthesis"/>
    <property type="evidence" value="ECO:0007669"/>
    <property type="project" value="UniProtKB-UniRule"/>
</dbReference>
<evidence type="ECO:0000256" key="3">
    <source>
        <dbReference type="ARBA" id="ARBA00023235"/>
    </source>
</evidence>
<dbReference type="GO" id="GO:0160147">
    <property type="term" value="F:tRNA pseudouridine(38-40) synthase activity"/>
    <property type="evidence" value="ECO:0007669"/>
    <property type="project" value="UniProtKB-EC"/>
</dbReference>
<dbReference type="RefSeq" id="WP_090554674.1">
    <property type="nucleotide sequence ID" value="NZ_FNFP01000010.1"/>
</dbReference>
<dbReference type="Proteomes" id="UP000198718">
    <property type="component" value="Unassembled WGS sequence"/>
</dbReference>
<dbReference type="InterPro" id="IPR020095">
    <property type="entry name" value="PsdUridine_synth_TruA_C"/>
</dbReference>
<comment type="caution">
    <text evidence="4">Lacks conserved residue(s) required for the propagation of feature annotation.</text>
</comment>
<evidence type="ECO:0000259" key="8">
    <source>
        <dbReference type="Pfam" id="PF01416"/>
    </source>
</evidence>
<sequence length="248" mass="28357">MRNIMIKIEYDGTNYNGWQIQPNGRTIQQEIMVALKNLTGENANINGSGRTDAKVHARGQVANFYTASSIPIERFPIAMNHFLPEDITILEAREVSNEFHARYWAKGKRYSYHLYNHPQRSALLRNYSYHIPYSLDLDKMKEAANIFIGAHDFKGFMSSGSNVKDTIRTIHAIKVNKENNSIWITFEGNGFLYNMVRIMVGTLVEVANHKRNLNTVKVALEEGDRRQAGHTAPPQGLFLDNVFYPLTH</sequence>
<dbReference type="GO" id="GO:0003723">
    <property type="term" value="F:RNA binding"/>
    <property type="evidence" value="ECO:0007669"/>
    <property type="project" value="InterPro"/>
</dbReference>
<evidence type="ECO:0000313" key="9">
    <source>
        <dbReference type="EMBL" id="SDL18986.1"/>
    </source>
</evidence>
<dbReference type="InterPro" id="IPR020103">
    <property type="entry name" value="PsdUridine_synth_cat_dom_sf"/>
</dbReference>
<feature type="binding site" evidence="4 6">
    <location>
        <position position="110"/>
    </location>
    <ligand>
        <name>substrate</name>
    </ligand>
</feature>
<dbReference type="InterPro" id="IPR020094">
    <property type="entry name" value="TruA/RsuA/RluB/E/F_N"/>
</dbReference>
<dbReference type="PANTHER" id="PTHR11142">
    <property type="entry name" value="PSEUDOURIDYLATE SYNTHASE"/>
    <property type="match status" value="1"/>
</dbReference>
<dbReference type="InterPro" id="IPR020097">
    <property type="entry name" value="PsdUridine_synth_TruA_a/b_dom"/>
</dbReference>
<protein>
    <recommendedName>
        <fullName evidence="4">tRNA pseudouridine synthase A</fullName>
        <ecNumber evidence="4">5.4.99.12</ecNumber>
    </recommendedName>
    <alternativeName>
        <fullName evidence="4">tRNA pseudouridine(38-40) synthase</fullName>
    </alternativeName>
    <alternativeName>
        <fullName evidence="4">tRNA pseudouridylate synthase I</fullName>
    </alternativeName>
    <alternativeName>
        <fullName evidence="4">tRNA-uridine isomerase I</fullName>
    </alternativeName>
</protein>
<comment type="subunit">
    <text evidence="4">Homodimer.</text>
</comment>
<feature type="domain" description="Pseudouridine synthase I TruA alpha/beta" evidence="8">
    <location>
        <begin position="143"/>
        <end position="245"/>
    </location>
</feature>
<gene>
    <name evidence="4" type="primary">truA</name>
    <name evidence="9" type="ORF">SAMN05660472_02767</name>
</gene>
<dbReference type="PIRSF" id="PIRSF001430">
    <property type="entry name" value="tRNA_psdUrid_synth"/>
    <property type="match status" value="1"/>
</dbReference>
<comment type="function">
    <text evidence="4">Formation of pseudouridine at positions 38, 39 and 40 in the anticodon stem and loop of transfer RNAs.</text>
</comment>
<feature type="active site" description="Nucleophile" evidence="4 5">
    <location>
        <position position="52"/>
    </location>
</feature>
<evidence type="ECO:0000256" key="7">
    <source>
        <dbReference type="RuleBase" id="RU003792"/>
    </source>
</evidence>
<comment type="similarity">
    <text evidence="1 4 7">Belongs to the tRNA pseudouridine synthase TruA family.</text>
</comment>
<keyword evidence="10" id="KW-1185">Reference proteome</keyword>
<dbReference type="Gene3D" id="3.30.70.660">
    <property type="entry name" value="Pseudouridine synthase I, catalytic domain, C-terminal subdomain"/>
    <property type="match status" value="1"/>
</dbReference>
<dbReference type="Gene3D" id="3.30.70.580">
    <property type="entry name" value="Pseudouridine synthase I, catalytic domain, N-terminal subdomain"/>
    <property type="match status" value="1"/>
</dbReference>
<feature type="domain" description="Pseudouridine synthase I TruA alpha/beta" evidence="8">
    <location>
        <begin position="9"/>
        <end position="103"/>
    </location>
</feature>
<dbReference type="CDD" id="cd02570">
    <property type="entry name" value="PseudoU_synth_EcTruA"/>
    <property type="match status" value="1"/>
</dbReference>
<dbReference type="FunFam" id="3.30.70.580:FF:000001">
    <property type="entry name" value="tRNA pseudouridine synthase A"/>
    <property type="match status" value="1"/>
</dbReference>
<dbReference type="Pfam" id="PF01416">
    <property type="entry name" value="PseudoU_synth_1"/>
    <property type="match status" value="2"/>
</dbReference>
<accession>A0A1G9I1R8</accession>
<dbReference type="AlphaFoldDB" id="A0A1G9I1R8"/>